<keyword evidence="2" id="KW-1133">Transmembrane helix</keyword>
<dbReference type="Proteomes" id="UP000076842">
    <property type="component" value="Unassembled WGS sequence"/>
</dbReference>
<name>A0A165CGJ3_9BASI</name>
<organism evidence="3 4">
    <name type="scientific">Calocera cornea HHB12733</name>
    <dbReference type="NCBI Taxonomy" id="1353952"/>
    <lineage>
        <taxon>Eukaryota</taxon>
        <taxon>Fungi</taxon>
        <taxon>Dikarya</taxon>
        <taxon>Basidiomycota</taxon>
        <taxon>Agaricomycotina</taxon>
        <taxon>Dacrymycetes</taxon>
        <taxon>Dacrymycetales</taxon>
        <taxon>Dacrymycetaceae</taxon>
        <taxon>Calocera</taxon>
    </lineage>
</organism>
<evidence type="ECO:0000256" key="2">
    <source>
        <dbReference type="SAM" id="Phobius"/>
    </source>
</evidence>
<evidence type="ECO:0000256" key="1">
    <source>
        <dbReference type="SAM" id="MobiDB-lite"/>
    </source>
</evidence>
<gene>
    <name evidence="3" type="ORF">CALCODRAFT_504397</name>
</gene>
<sequence length="293" mass="32880">MPDNNAHWPSATSRAQRTSPTLVPHTSARATIICACPSHNNTPPHPTQPNQQQQPNDVFLRNVLRPLLPDLQRLLRRKGKARLLGPHRRLQRHALLAALGQAVPTPFRKRRPPPLPGMGKHAIMTRSPSPNPQDHESEQAAFQALLCASRLLPLAFAFAFPINLIRIAISISTLLLWIRTSLPRMTISLDLLHRAARAPSSLWHQQLSSRIRVSLGNVFIRASSIPYPHTKNRRPIHTSASPARSGYPRALSSGLLRSIRKLFICYNDNAYNIRIVHTVHTSAFEHRGIERPV</sequence>
<accession>A0A165CGJ3</accession>
<reference evidence="3 4" key="1">
    <citation type="journal article" date="2016" name="Mol. Biol. Evol.">
        <title>Comparative Genomics of Early-Diverging Mushroom-Forming Fungi Provides Insights into the Origins of Lignocellulose Decay Capabilities.</title>
        <authorList>
            <person name="Nagy L.G."/>
            <person name="Riley R."/>
            <person name="Tritt A."/>
            <person name="Adam C."/>
            <person name="Daum C."/>
            <person name="Floudas D."/>
            <person name="Sun H."/>
            <person name="Yadav J.S."/>
            <person name="Pangilinan J."/>
            <person name="Larsson K.H."/>
            <person name="Matsuura K."/>
            <person name="Barry K."/>
            <person name="Labutti K."/>
            <person name="Kuo R."/>
            <person name="Ohm R.A."/>
            <person name="Bhattacharya S.S."/>
            <person name="Shirouzu T."/>
            <person name="Yoshinaga Y."/>
            <person name="Martin F.M."/>
            <person name="Grigoriev I.V."/>
            <person name="Hibbett D.S."/>
        </authorList>
    </citation>
    <scope>NUCLEOTIDE SEQUENCE [LARGE SCALE GENOMIC DNA]</scope>
    <source>
        <strain evidence="3 4">HHB12733</strain>
    </source>
</reference>
<feature type="region of interest" description="Disordered" evidence="1">
    <location>
        <begin position="1"/>
        <end position="24"/>
    </location>
</feature>
<evidence type="ECO:0000313" key="4">
    <source>
        <dbReference type="Proteomes" id="UP000076842"/>
    </source>
</evidence>
<dbReference type="InParanoid" id="A0A165CGJ3"/>
<dbReference type="EMBL" id="KV424147">
    <property type="protein sequence ID" value="KZT50751.1"/>
    <property type="molecule type" value="Genomic_DNA"/>
</dbReference>
<keyword evidence="4" id="KW-1185">Reference proteome</keyword>
<evidence type="ECO:0000313" key="3">
    <source>
        <dbReference type="EMBL" id="KZT50751.1"/>
    </source>
</evidence>
<proteinExistence type="predicted"/>
<keyword evidence="2" id="KW-0472">Membrane</keyword>
<dbReference type="AlphaFoldDB" id="A0A165CGJ3"/>
<feature type="transmembrane region" description="Helical" evidence="2">
    <location>
        <begin position="151"/>
        <end position="178"/>
    </location>
</feature>
<feature type="compositionally biased region" description="Polar residues" evidence="1">
    <location>
        <begin position="10"/>
        <end position="21"/>
    </location>
</feature>
<keyword evidence="2" id="KW-0812">Transmembrane</keyword>
<protein>
    <submittedName>
        <fullName evidence="3">Uncharacterized protein</fullName>
    </submittedName>
</protein>